<keyword evidence="2" id="KW-1185">Reference proteome</keyword>
<protein>
    <submittedName>
        <fullName evidence="1">Uncharacterized protein</fullName>
    </submittedName>
</protein>
<name>A0ABP7SA46_9ACTN</name>
<evidence type="ECO:0000313" key="1">
    <source>
        <dbReference type="EMBL" id="GAA4008564.1"/>
    </source>
</evidence>
<organism evidence="1 2">
    <name type="scientific">Streptomyces plumbiresistens</name>
    <dbReference type="NCBI Taxonomy" id="511811"/>
    <lineage>
        <taxon>Bacteria</taxon>
        <taxon>Bacillati</taxon>
        <taxon>Actinomycetota</taxon>
        <taxon>Actinomycetes</taxon>
        <taxon>Kitasatosporales</taxon>
        <taxon>Streptomycetaceae</taxon>
        <taxon>Streptomyces</taxon>
    </lineage>
</organism>
<dbReference type="Proteomes" id="UP001500456">
    <property type="component" value="Unassembled WGS sequence"/>
</dbReference>
<evidence type="ECO:0000313" key="2">
    <source>
        <dbReference type="Proteomes" id="UP001500456"/>
    </source>
</evidence>
<gene>
    <name evidence="1" type="ORF">GCM10022232_56350</name>
</gene>
<sequence length="46" mass="4861">MQQDQLIVEDLTPKRLEQASWGAEAVNTETAMSIQGSIASTAQAAA</sequence>
<dbReference type="EMBL" id="BAAAZX010000017">
    <property type="protein sequence ID" value="GAA4008564.1"/>
    <property type="molecule type" value="Genomic_DNA"/>
</dbReference>
<accession>A0ABP7SA46</accession>
<dbReference type="RefSeq" id="WP_345567011.1">
    <property type="nucleotide sequence ID" value="NZ_BAAAZX010000017.1"/>
</dbReference>
<comment type="caution">
    <text evidence="1">The sequence shown here is derived from an EMBL/GenBank/DDBJ whole genome shotgun (WGS) entry which is preliminary data.</text>
</comment>
<reference evidence="2" key="1">
    <citation type="journal article" date="2019" name="Int. J. Syst. Evol. Microbiol.">
        <title>The Global Catalogue of Microorganisms (GCM) 10K type strain sequencing project: providing services to taxonomists for standard genome sequencing and annotation.</title>
        <authorList>
            <consortium name="The Broad Institute Genomics Platform"/>
            <consortium name="The Broad Institute Genome Sequencing Center for Infectious Disease"/>
            <person name="Wu L."/>
            <person name="Ma J."/>
        </authorList>
    </citation>
    <scope>NUCLEOTIDE SEQUENCE [LARGE SCALE GENOMIC DNA]</scope>
    <source>
        <strain evidence="2">JCM 16924</strain>
    </source>
</reference>
<proteinExistence type="predicted"/>